<keyword evidence="1" id="KW-1133">Transmembrane helix</keyword>
<protein>
    <submittedName>
        <fullName evidence="2">Uncharacterized protein</fullName>
    </submittedName>
</protein>
<name>A0A1F6BQZ9_9BACT</name>
<evidence type="ECO:0000313" key="2">
    <source>
        <dbReference type="EMBL" id="OGG39355.1"/>
    </source>
</evidence>
<feature type="transmembrane region" description="Helical" evidence="1">
    <location>
        <begin position="40"/>
        <end position="65"/>
    </location>
</feature>
<accession>A0A1F6BQZ9</accession>
<keyword evidence="1" id="KW-0472">Membrane</keyword>
<keyword evidence="1" id="KW-0812">Transmembrane</keyword>
<evidence type="ECO:0000256" key="1">
    <source>
        <dbReference type="SAM" id="Phobius"/>
    </source>
</evidence>
<evidence type="ECO:0000313" key="3">
    <source>
        <dbReference type="Proteomes" id="UP000179324"/>
    </source>
</evidence>
<proteinExistence type="predicted"/>
<comment type="caution">
    <text evidence="2">The sequence shown here is derived from an EMBL/GenBank/DDBJ whole genome shotgun (WGS) entry which is preliminary data.</text>
</comment>
<sequence length="154" mass="17207">MITNEEIKKNLGKLRIVEPDPGFKRTSRSLILSYKSEKKIFFGMPFLKVAGAFAVLMLVITAVAFEFSPTPVLSSSFNSSSLQKEFENLSINTGIEEAKYRESANQTIVSALNEIENTNVKHMNDSLLRDEADNINLDDSTNPEIDALLETVIF</sequence>
<gene>
    <name evidence="2" type="ORF">A2127_01380</name>
</gene>
<dbReference type="Proteomes" id="UP000179324">
    <property type="component" value="Unassembled WGS sequence"/>
</dbReference>
<dbReference type="AlphaFoldDB" id="A0A1F6BQZ9"/>
<organism evidence="2 3">
    <name type="scientific">Candidatus Jorgensenbacteria bacterium GWC1_48_12</name>
    <dbReference type="NCBI Taxonomy" id="1798469"/>
    <lineage>
        <taxon>Bacteria</taxon>
        <taxon>Candidatus Joergenseniibacteriota</taxon>
    </lineage>
</organism>
<reference evidence="2 3" key="1">
    <citation type="journal article" date="2016" name="Nat. Commun.">
        <title>Thousands of microbial genomes shed light on interconnected biogeochemical processes in an aquifer system.</title>
        <authorList>
            <person name="Anantharaman K."/>
            <person name="Brown C.T."/>
            <person name="Hug L.A."/>
            <person name="Sharon I."/>
            <person name="Castelle C.J."/>
            <person name="Probst A.J."/>
            <person name="Thomas B.C."/>
            <person name="Singh A."/>
            <person name="Wilkins M.J."/>
            <person name="Karaoz U."/>
            <person name="Brodie E.L."/>
            <person name="Williams K.H."/>
            <person name="Hubbard S.S."/>
            <person name="Banfield J.F."/>
        </authorList>
    </citation>
    <scope>NUCLEOTIDE SEQUENCE [LARGE SCALE GENOMIC DNA]</scope>
</reference>
<dbReference type="EMBL" id="MFKI01000014">
    <property type="protein sequence ID" value="OGG39355.1"/>
    <property type="molecule type" value="Genomic_DNA"/>
</dbReference>